<comment type="caution">
    <text evidence="1">The sequence shown here is derived from an EMBL/GenBank/DDBJ whole genome shotgun (WGS) entry which is preliminary data.</text>
</comment>
<name>A0A329MIR8_9BACL</name>
<dbReference type="AlphaFoldDB" id="A0A329MIR8"/>
<accession>A0A329MIR8</accession>
<dbReference type="EMBL" id="QMFB01000011">
    <property type="protein sequence ID" value="RAV19729.1"/>
    <property type="molecule type" value="Genomic_DNA"/>
</dbReference>
<dbReference type="NCBIfam" id="TIGR01636">
    <property type="entry name" value="phage_rinA"/>
    <property type="match status" value="1"/>
</dbReference>
<organism evidence="1 2">
    <name type="scientific">Paenibacillus contaminans</name>
    <dbReference type="NCBI Taxonomy" id="450362"/>
    <lineage>
        <taxon>Bacteria</taxon>
        <taxon>Bacillati</taxon>
        <taxon>Bacillota</taxon>
        <taxon>Bacilli</taxon>
        <taxon>Bacillales</taxon>
        <taxon>Paenibacillaceae</taxon>
        <taxon>Paenibacillus</taxon>
    </lineage>
</organism>
<dbReference type="Proteomes" id="UP000250369">
    <property type="component" value="Unassembled WGS sequence"/>
</dbReference>
<gene>
    <name evidence="1" type="ORF">DQG23_19990</name>
</gene>
<dbReference type="OrthoDB" id="2735906at2"/>
<keyword evidence="2" id="KW-1185">Reference proteome</keyword>
<proteinExistence type="predicted"/>
<dbReference type="InterPro" id="IPR006523">
    <property type="entry name" value="RinA"/>
</dbReference>
<evidence type="ECO:0000313" key="2">
    <source>
        <dbReference type="Proteomes" id="UP000250369"/>
    </source>
</evidence>
<reference evidence="1 2" key="1">
    <citation type="journal article" date="2009" name="Int. J. Syst. Evol. Microbiol.">
        <title>Paenibacillus contaminans sp. nov., isolated from a contaminated laboratory plate.</title>
        <authorList>
            <person name="Chou J.H."/>
            <person name="Lee J.H."/>
            <person name="Lin M.C."/>
            <person name="Chang P.S."/>
            <person name="Arun A.B."/>
            <person name="Young C.C."/>
            <person name="Chen W.M."/>
        </authorList>
    </citation>
    <scope>NUCLEOTIDE SEQUENCE [LARGE SCALE GENOMIC DNA]</scope>
    <source>
        <strain evidence="1 2">CKOBP-6</strain>
    </source>
</reference>
<protein>
    <submittedName>
        <fullName evidence="1">Transcriptional regulator</fullName>
    </submittedName>
</protein>
<sequence>MMKTKLRKGTFQHVESELYAYHDTRREIVRLKNDILYGRSGGDENIGGSRGNLPGDPTGRAVVLLTSHKMLEQLQAIVEAIESVVERLPEEKRKLLQLRYWTRSTLLNWEGLAGRLHISSRQAMRWRDDIVQEIAEKIGWR</sequence>
<evidence type="ECO:0000313" key="1">
    <source>
        <dbReference type="EMBL" id="RAV19729.1"/>
    </source>
</evidence>